<reference evidence="3 4" key="1">
    <citation type="submission" date="2017-10" db="EMBL/GenBank/DDBJ databases">
        <title>Comparative genomics between pathogenic Norcardia.</title>
        <authorList>
            <person name="Zeng L."/>
        </authorList>
    </citation>
    <scope>NUCLEOTIDE SEQUENCE [LARGE SCALE GENOMIC DNA]</scope>
    <source>
        <strain evidence="3 4">NC_YFY_NT001</strain>
    </source>
</reference>
<feature type="compositionally biased region" description="Polar residues" evidence="1">
    <location>
        <begin position="51"/>
        <end position="67"/>
    </location>
</feature>
<dbReference type="Pfam" id="PF12079">
    <property type="entry name" value="DUF3558"/>
    <property type="match status" value="1"/>
</dbReference>
<gene>
    <name evidence="3" type="ORF">CRH09_04385</name>
</gene>
<feature type="region of interest" description="Disordered" evidence="1">
    <location>
        <begin position="25"/>
        <end position="67"/>
    </location>
</feature>
<keyword evidence="2" id="KW-0732">Signal</keyword>
<name>A0A291RDY6_9NOCA</name>
<accession>A0A291RDY6</accession>
<dbReference type="AlphaFoldDB" id="A0A291RDY6"/>
<proteinExistence type="predicted"/>
<protein>
    <recommendedName>
        <fullName evidence="5">DUF3558 domain-containing protein</fullName>
    </recommendedName>
</protein>
<dbReference type="PROSITE" id="PS51257">
    <property type="entry name" value="PROKAR_LIPOPROTEIN"/>
    <property type="match status" value="1"/>
</dbReference>
<feature type="chain" id="PRO_5039597360" description="DUF3558 domain-containing protein" evidence="2">
    <location>
        <begin position="23"/>
        <end position="205"/>
    </location>
</feature>
<evidence type="ECO:0008006" key="5">
    <source>
        <dbReference type="Google" id="ProtNLM"/>
    </source>
</evidence>
<feature type="signal peptide" evidence="2">
    <location>
        <begin position="1"/>
        <end position="22"/>
    </location>
</feature>
<dbReference type="EMBL" id="CP023778">
    <property type="protein sequence ID" value="ATL65557.1"/>
    <property type="molecule type" value="Genomic_DNA"/>
</dbReference>
<evidence type="ECO:0000313" key="3">
    <source>
        <dbReference type="EMBL" id="ATL65557.1"/>
    </source>
</evidence>
<dbReference type="InterPro" id="IPR024520">
    <property type="entry name" value="DUF3558"/>
</dbReference>
<evidence type="ECO:0000313" key="4">
    <source>
        <dbReference type="Proteomes" id="UP000221961"/>
    </source>
</evidence>
<sequence>MQMSSRSCCAILAAAVIATVSACGSSNKPAPAPESPTSATPSARPTLTASNIQPPSQDNRFTKTSNRPKVVYDPCTWIPDDVVSKLGYDPSTRHRLSDFVAEYTFLTCQFRNSDGALNLNSGNITLEEDKQQYAGKTQDTTVNGREAIIVKKTSADDCTLDMRTKAGLLGITVIIDTPGQTKGLKPCDHISEIASAIEPTIGKDN</sequence>
<evidence type="ECO:0000256" key="1">
    <source>
        <dbReference type="SAM" id="MobiDB-lite"/>
    </source>
</evidence>
<organism evidence="3 4">
    <name type="scientific">Nocardia terpenica</name>
    <dbReference type="NCBI Taxonomy" id="455432"/>
    <lineage>
        <taxon>Bacteria</taxon>
        <taxon>Bacillati</taxon>
        <taxon>Actinomycetota</taxon>
        <taxon>Actinomycetes</taxon>
        <taxon>Mycobacteriales</taxon>
        <taxon>Nocardiaceae</taxon>
        <taxon>Nocardia</taxon>
    </lineage>
</organism>
<dbReference type="Proteomes" id="UP000221961">
    <property type="component" value="Chromosome"/>
</dbReference>
<evidence type="ECO:0000256" key="2">
    <source>
        <dbReference type="SAM" id="SignalP"/>
    </source>
</evidence>
<feature type="compositionally biased region" description="Low complexity" evidence="1">
    <location>
        <begin position="35"/>
        <end position="50"/>
    </location>
</feature>
<dbReference type="KEGG" id="ntp:CRH09_04385"/>